<dbReference type="Gene3D" id="3.40.50.1820">
    <property type="entry name" value="alpha/beta hydrolase"/>
    <property type="match status" value="1"/>
</dbReference>
<dbReference type="InterPro" id="IPR052542">
    <property type="entry name" value="Cholesterol_Oxidase"/>
</dbReference>
<gene>
    <name evidence="6" type="ORF">LPTSP3_g22150</name>
</gene>
<dbReference type="PANTHER" id="PTHR47470:SF1">
    <property type="entry name" value="FAD-DEPENDENT OXIDOREDUCTASE 2 FAD BINDING DOMAIN-CONTAINING PROTEIN"/>
    <property type="match status" value="1"/>
</dbReference>
<organism evidence="6 7">
    <name type="scientific">Leptospira kobayashii</name>
    <dbReference type="NCBI Taxonomy" id="1917830"/>
    <lineage>
        <taxon>Bacteria</taxon>
        <taxon>Pseudomonadati</taxon>
        <taxon>Spirochaetota</taxon>
        <taxon>Spirochaetia</taxon>
        <taxon>Leptospirales</taxon>
        <taxon>Leptospiraceae</taxon>
        <taxon>Leptospira</taxon>
    </lineage>
</organism>
<dbReference type="SUPFAM" id="SSF53474">
    <property type="entry name" value="alpha/beta-Hydrolases"/>
    <property type="match status" value="1"/>
</dbReference>
<dbReference type="InterPro" id="IPR029058">
    <property type="entry name" value="AB_hydrolase_fold"/>
</dbReference>
<evidence type="ECO:0000256" key="5">
    <source>
        <dbReference type="ARBA" id="ARBA00023002"/>
    </source>
</evidence>
<reference evidence="6 7" key="1">
    <citation type="submission" date="2021-08" db="EMBL/GenBank/DDBJ databases">
        <title>Complete genome sequence of Leptospira kobayashii strain E30.</title>
        <authorList>
            <person name="Nakao R."/>
            <person name="Nakamura S."/>
            <person name="Masuzawa T."/>
            <person name="Koizumi N."/>
        </authorList>
    </citation>
    <scope>NUCLEOTIDE SEQUENCE [LARGE SCALE GENOMIC DNA]</scope>
    <source>
        <strain evidence="6 7">E30</strain>
    </source>
</reference>
<dbReference type="Proteomes" id="UP000245263">
    <property type="component" value="Chromosome 1"/>
</dbReference>
<keyword evidence="3" id="KW-0285">Flavoprotein</keyword>
<protein>
    <recommendedName>
        <fullName evidence="8">Ab-hydrolase associated lipase region</fullName>
    </recommendedName>
</protein>
<keyword evidence="7" id="KW-1185">Reference proteome</keyword>
<dbReference type="RefSeq" id="WP_109019301.1">
    <property type="nucleotide sequence ID" value="NZ_AP025028.1"/>
</dbReference>
<evidence type="ECO:0000313" key="6">
    <source>
        <dbReference type="EMBL" id="BDA79285.1"/>
    </source>
</evidence>
<evidence type="ECO:0000313" key="7">
    <source>
        <dbReference type="Proteomes" id="UP000245263"/>
    </source>
</evidence>
<dbReference type="EMBL" id="AP025028">
    <property type="protein sequence ID" value="BDA79285.1"/>
    <property type="molecule type" value="Genomic_DNA"/>
</dbReference>
<keyword evidence="4" id="KW-0274">FAD</keyword>
<sequence length="590" mass="67119">MSTSVKTQPTSVEFTEEMKGFLSFSDSNIDYKEAYEAGKKAKNAFMFQLTVIIPDVDFFINDPKETGNLKGYIDCKKLGGKITIDSGVFNCFVDTGEAIENQKRMFYRLFLKDKTGKAFTMSGHKIVKNEGTGPLEIWKDTTTLYTKLYEGIVEEGKEASAKLVATGILEIYVKDFIKQMTTFRSNGKTLWERQDAILKFGKLFLGNLWDVYAPHIKKAEPEIWNQRNIPLFTLAGVNPCSITTHPISTKDKLNISLTRFLKQDSDDVILLSHGLTTSTDMYIMPEHYNLVNYLHDHGFGDVWSLDWRGSLRHNYNLFPHRFNLDDVALYDLPLAIEKIRKEIGPKKRIHAIVHCIGSVTFFMSLYGKQISGISSIISNSVSLTPRVAAWSKIKLALAPFLIEYVLRFPNINPRFAYNPGPALGKGLAKVVNLFHRECNNPACHMLSMMWGTGFPACYEHSQLSSVTHDRVGDLFGATSMNYHRHIRKMVNRGVAVKYQTRNEHYAELPNNYLDDASDINVPTLFMTGDQNRVFNDANVVTYETLNKIKPENKNELFIAKGYGHQDTLMGKNSAKDIFPRFVEFLNKHKN</sequence>
<evidence type="ECO:0000256" key="2">
    <source>
        <dbReference type="ARBA" id="ARBA00010790"/>
    </source>
</evidence>
<evidence type="ECO:0008006" key="8">
    <source>
        <dbReference type="Google" id="ProtNLM"/>
    </source>
</evidence>
<proteinExistence type="inferred from homology"/>
<comment type="cofactor">
    <cofactor evidence="1">
        <name>FAD</name>
        <dbReference type="ChEBI" id="CHEBI:57692"/>
    </cofactor>
</comment>
<evidence type="ECO:0000256" key="4">
    <source>
        <dbReference type="ARBA" id="ARBA00022827"/>
    </source>
</evidence>
<name>A0ABM7UKC5_9LEPT</name>
<keyword evidence="5" id="KW-0560">Oxidoreductase</keyword>
<accession>A0ABM7UKC5</accession>
<evidence type="ECO:0000256" key="1">
    <source>
        <dbReference type="ARBA" id="ARBA00001974"/>
    </source>
</evidence>
<comment type="similarity">
    <text evidence="2">Belongs to the GMC oxidoreductase family.</text>
</comment>
<evidence type="ECO:0000256" key="3">
    <source>
        <dbReference type="ARBA" id="ARBA00022630"/>
    </source>
</evidence>
<dbReference type="PANTHER" id="PTHR47470">
    <property type="entry name" value="CHOLESTEROL OXIDASE"/>
    <property type="match status" value="1"/>
</dbReference>